<evidence type="ECO:0000256" key="1">
    <source>
        <dbReference type="SAM" id="Phobius"/>
    </source>
</evidence>
<dbReference type="STRING" id="157652.A0A371FAA3"/>
<keyword evidence="1" id="KW-0812">Transmembrane</keyword>
<name>A0A371FAA3_MUCPR</name>
<proteinExistence type="predicted"/>
<keyword evidence="4" id="KW-1185">Reference proteome</keyword>
<dbReference type="Proteomes" id="UP000257109">
    <property type="component" value="Unassembled WGS sequence"/>
</dbReference>
<sequence>MKKYVHHICERCLVCKNSKSKSLPHGLYTPLPILISAWIDIFMEDILFLFLKMTYFILFHKVDACHVANLFFKEVVRLYDFPRSIVLVKGTLDSSNIFGELYRVSLELSYSFPPLVIHKGMDKWKILSQLLRCFIRKNLWSWEDCLPYIEFTYNRVINNTISHSPFPFELAQLHMEKKVEQYARHANKGKMEFIFNKGDLVWVHLRKERFPSLKKSKNFSRGKLFKILEKINGNVYKTNFPLEYRGSNNLNVSDLSPCFVGTQTSNLRSNYL</sequence>
<evidence type="ECO:0000313" key="4">
    <source>
        <dbReference type="Proteomes" id="UP000257109"/>
    </source>
</evidence>
<protein>
    <recommendedName>
        <fullName evidence="2">Tf2-1-like SH3-like domain-containing protein</fullName>
    </recommendedName>
</protein>
<dbReference type="EMBL" id="QJKJ01009895">
    <property type="protein sequence ID" value="RDX75218.1"/>
    <property type="molecule type" value="Genomic_DNA"/>
</dbReference>
<organism evidence="3 4">
    <name type="scientific">Mucuna pruriens</name>
    <name type="common">Velvet bean</name>
    <name type="synonym">Dolichos pruriens</name>
    <dbReference type="NCBI Taxonomy" id="157652"/>
    <lineage>
        <taxon>Eukaryota</taxon>
        <taxon>Viridiplantae</taxon>
        <taxon>Streptophyta</taxon>
        <taxon>Embryophyta</taxon>
        <taxon>Tracheophyta</taxon>
        <taxon>Spermatophyta</taxon>
        <taxon>Magnoliopsida</taxon>
        <taxon>eudicotyledons</taxon>
        <taxon>Gunneridae</taxon>
        <taxon>Pentapetalae</taxon>
        <taxon>rosids</taxon>
        <taxon>fabids</taxon>
        <taxon>Fabales</taxon>
        <taxon>Fabaceae</taxon>
        <taxon>Papilionoideae</taxon>
        <taxon>50 kb inversion clade</taxon>
        <taxon>NPAAA clade</taxon>
        <taxon>indigoferoid/millettioid clade</taxon>
        <taxon>Phaseoleae</taxon>
        <taxon>Mucuna</taxon>
    </lineage>
</organism>
<gene>
    <name evidence="3" type="ORF">CR513_44930</name>
</gene>
<dbReference type="InterPro" id="IPR036397">
    <property type="entry name" value="RNaseH_sf"/>
</dbReference>
<dbReference type="Pfam" id="PF24626">
    <property type="entry name" value="SH3_Tf2-1"/>
    <property type="match status" value="1"/>
</dbReference>
<dbReference type="GO" id="GO:0003676">
    <property type="term" value="F:nucleic acid binding"/>
    <property type="evidence" value="ECO:0007669"/>
    <property type="project" value="InterPro"/>
</dbReference>
<dbReference type="InterPro" id="IPR056924">
    <property type="entry name" value="SH3_Tf2-1"/>
</dbReference>
<keyword evidence="1" id="KW-1133">Transmembrane helix</keyword>
<keyword evidence="1" id="KW-0472">Membrane</keyword>
<dbReference type="AlphaFoldDB" id="A0A371FAA3"/>
<reference evidence="3" key="1">
    <citation type="submission" date="2018-05" db="EMBL/GenBank/DDBJ databases">
        <title>Draft genome of Mucuna pruriens seed.</title>
        <authorList>
            <person name="Nnadi N.E."/>
            <person name="Vos R."/>
            <person name="Hasami M.H."/>
            <person name="Devisetty U.K."/>
            <person name="Aguiy J.C."/>
        </authorList>
    </citation>
    <scope>NUCLEOTIDE SEQUENCE [LARGE SCALE GENOMIC DNA]</scope>
    <source>
        <strain evidence="3">JCA_2017</strain>
    </source>
</reference>
<accession>A0A371FAA3</accession>
<evidence type="ECO:0000313" key="3">
    <source>
        <dbReference type="EMBL" id="RDX75218.1"/>
    </source>
</evidence>
<dbReference type="Gene3D" id="3.30.420.10">
    <property type="entry name" value="Ribonuclease H-like superfamily/Ribonuclease H"/>
    <property type="match status" value="1"/>
</dbReference>
<dbReference type="PANTHER" id="PTHR35046">
    <property type="entry name" value="ZINC KNUCKLE (CCHC-TYPE) FAMILY PROTEIN"/>
    <property type="match status" value="1"/>
</dbReference>
<feature type="non-terminal residue" evidence="3">
    <location>
        <position position="1"/>
    </location>
</feature>
<comment type="caution">
    <text evidence="3">The sequence shown here is derived from an EMBL/GenBank/DDBJ whole genome shotgun (WGS) entry which is preliminary data.</text>
</comment>
<feature type="transmembrane region" description="Helical" evidence="1">
    <location>
        <begin position="31"/>
        <end position="51"/>
    </location>
</feature>
<dbReference type="OrthoDB" id="407598at2759"/>
<evidence type="ECO:0000259" key="2">
    <source>
        <dbReference type="Pfam" id="PF24626"/>
    </source>
</evidence>
<dbReference type="PANTHER" id="PTHR35046:SF9">
    <property type="entry name" value="RNA-DIRECTED DNA POLYMERASE"/>
    <property type="match status" value="1"/>
</dbReference>
<feature type="domain" description="Tf2-1-like SH3-like" evidence="2">
    <location>
        <begin position="198"/>
        <end position="258"/>
    </location>
</feature>